<dbReference type="InterPro" id="IPR036249">
    <property type="entry name" value="Thioredoxin-like_sf"/>
</dbReference>
<dbReference type="Proteomes" id="UP000315540">
    <property type="component" value="Unassembled WGS sequence"/>
</dbReference>
<dbReference type="OrthoDB" id="9815205at2"/>
<gene>
    <name evidence="6" type="ORF">FHK87_14395</name>
</gene>
<dbReference type="GO" id="GO:0017004">
    <property type="term" value="P:cytochrome complex assembly"/>
    <property type="evidence" value="ECO:0007669"/>
    <property type="project" value="UniProtKB-KW"/>
</dbReference>
<dbReference type="PANTHER" id="PTHR42852:SF6">
    <property type="entry name" value="THIOL:DISULFIDE INTERCHANGE PROTEIN DSBE"/>
    <property type="match status" value="1"/>
</dbReference>
<evidence type="ECO:0000256" key="2">
    <source>
        <dbReference type="ARBA" id="ARBA00022748"/>
    </source>
</evidence>
<keyword evidence="2" id="KW-0201">Cytochrome c-type biogenesis</keyword>
<sequence>MKPLYVLLVVASFFTVSQVKSQLPDAPKDAAFINENTIIKDESGKRIEMKTFMELMSTNDWTVDPKMTTDGKVDYIQLRRLTPEEKEKQLSDIMSLMGESKMIGTKVPNFEMKDIDGNIISSNTIKDKVVVLNFWFIACKPCVKEIPELNEVYEQYKNNKDIIFVSVTFDPKEKVIPFIEKHDFKYPTVAGDRNVVDKFTNGFPTNIIIDKEGKYVDYIVGGFPDIGKRIESSIEKAL</sequence>
<evidence type="ECO:0000256" key="4">
    <source>
        <dbReference type="ARBA" id="ARBA00023284"/>
    </source>
</evidence>
<proteinExistence type="predicted"/>
<comment type="subcellular location">
    <subcellularLocation>
        <location evidence="1">Cell envelope</location>
    </subcellularLocation>
</comment>
<dbReference type="EMBL" id="VFWZ01000004">
    <property type="protein sequence ID" value="TPN85215.1"/>
    <property type="molecule type" value="Genomic_DNA"/>
</dbReference>
<dbReference type="InterPro" id="IPR050553">
    <property type="entry name" value="Thioredoxin_ResA/DsbE_sf"/>
</dbReference>
<dbReference type="GO" id="GO:0016491">
    <property type="term" value="F:oxidoreductase activity"/>
    <property type="evidence" value="ECO:0007669"/>
    <property type="project" value="InterPro"/>
</dbReference>
<evidence type="ECO:0000313" key="7">
    <source>
        <dbReference type="Proteomes" id="UP000315540"/>
    </source>
</evidence>
<evidence type="ECO:0000313" key="6">
    <source>
        <dbReference type="EMBL" id="TPN85215.1"/>
    </source>
</evidence>
<dbReference type="InterPro" id="IPR000866">
    <property type="entry name" value="AhpC/TSA"/>
</dbReference>
<dbReference type="RefSeq" id="WP_140594259.1">
    <property type="nucleotide sequence ID" value="NZ_VFWZ01000004.1"/>
</dbReference>
<dbReference type="Pfam" id="PF00578">
    <property type="entry name" value="AhpC-TSA"/>
    <property type="match status" value="1"/>
</dbReference>
<keyword evidence="7" id="KW-1185">Reference proteome</keyword>
<evidence type="ECO:0000256" key="1">
    <source>
        <dbReference type="ARBA" id="ARBA00004196"/>
    </source>
</evidence>
<dbReference type="CDD" id="cd02966">
    <property type="entry name" value="TlpA_like_family"/>
    <property type="match status" value="1"/>
</dbReference>
<reference evidence="6 7" key="1">
    <citation type="submission" date="2019-06" db="EMBL/GenBank/DDBJ databases">
        <authorList>
            <person name="Meng X."/>
        </authorList>
    </citation>
    <scope>NUCLEOTIDE SEQUENCE [LARGE SCALE GENOMIC DNA]</scope>
    <source>
        <strain evidence="6 7">M625</strain>
    </source>
</reference>
<dbReference type="AlphaFoldDB" id="A0A504J9E9"/>
<dbReference type="GO" id="GO:0016209">
    <property type="term" value="F:antioxidant activity"/>
    <property type="evidence" value="ECO:0007669"/>
    <property type="project" value="InterPro"/>
</dbReference>
<feature type="domain" description="Thioredoxin" evidence="5">
    <location>
        <begin position="101"/>
        <end position="238"/>
    </location>
</feature>
<dbReference type="PANTHER" id="PTHR42852">
    <property type="entry name" value="THIOL:DISULFIDE INTERCHANGE PROTEIN DSBE"/>
    <property type="match status" value="1"/>
</dbReference>
<dbReference type="Gene3D" id="3.40.30.10">
    <property type="entry name" value="Glutaredoxin"/>
    <property type="match status" value="1"/>
</dbReference>
<protein>
    <submittedName>
        <fullName evidence="6">TlpA family protein disulfide reductase</fullName>
    </submittedName>
</protein>
<evidence type="ECO:0000259" key="5">
    <source>
        <dbReference type="PROSITE" id="PS51352"/>
    </source>
</evidence>
<dbReference type="GO" id="GO:0030313">
    <property type="term" value="C:cell envelope"/>
    <property type="evidence" value="ECO:0007669"/>
    <property type="project" value="UniProtKB-SubCell"/>
</dbReference>
<keyword evidence="4" id="KW-0676">Redox-active center</keyword>
<dbReference type="SUPFAM" id="SSF52833">
    <property type="entry name" value="Thioredoxin-like"/>
    <property type="match status" value="1"/>
</dbReference>
<dbReference type="PROSITE" id="PS51352">
    <property type="entry name" value="THIOREDOXIN_2"/>
    <property type="match status" value="1"/>
</dbReference>
<comment type="caution">
    <text evidence="6">The sequence shown here is derived from an EMBL/GenBank/DDBJ whole genome shotgun (WGS) entry which is preliminary data.</text>
</comment>
<accession>A0A504J9E9</accession>
<dbReference type="InterPro" id="IPR013766">
    <property type="entry name" value="Thioredoxin_domain"/>
</dbReference>
<evidence type="ECO:0000256" key="3">
    <source>
        <dbReference type="ARBA" id="ARBA00023157"/>
    </source>
</evidence>
<keyword evidence="3" id="KW-1015">Disulfide bond</keyword>
<organism evidence="6 7">
    <name type="scientific">Aquimarina algicola</name>
    <dbReference type="NCBI Taxonomy" id="2589995"/>
    <lineage>
        <taxon>Bacteria</taxon>
        <taxon>Pseudomonadati</taxon>
        <taxon>Bacteroidota</taxon>
        <taxon>Flavobacteriia</taxon>
        <taxon>Flavobacteriales</taxon>
        <taxon>Flavobacteriaceae</taxon>
        <taxon>Aquimarina</taxon>
    </lineage>
</organism>
<name>A0A504J9E9_9FLAO</name>